<accession>A0A385E6K0</accession>
<keyword evidence="2" id="KW-1185">Reference proteome</keyword>
<evidence type="ECO:0000313" key="2">
    <source>
        <dbReference type="Proteomes" id="UP000280990"/>
    </source>
</evidence>
<sequence>MFFPIESILYPVSSDLSSVFPIVTHLCSTASFNSFLTYFFNCCNTVPFLREVRRVRRAVRLLLRYAMMRIMRTFHENVQYVYMDGPLGPLLSLPT</sequence>
<dbReference type="EMBL" id="MH649214">
    <property type="protein sequence ID" value="AXQ66477.1"/>
    <property type="molecule type" value="Genomic_DNA"/>
</dbReference>
<protein>
    <submittedName>
        <fullName evidence="1">Uncharacterized protein</fullName>
    </submittedName>
</protein>
<evidence type="ECO:0000313" key="1">
    <source>
        <dbReference type="EMBL" id="AXQ66477.1"/>
    </source>
</evidence>
<proteinExistence type="predicted"/>
<reference evidence="1 2" key="1">
    <citation type="submission" date="2018-07" db="EMBL/GenBank/DDBJ databases">
        <title>Uncovering a Universe of Circular DNA Viruses in Animal Metagenomes.</title>
        <authorList>
            <person name="Tisza M."/>
            <person name="Buck C."/>
            <person name="Pastrana D."/>
            <person name="Welch N."/>
            <person name="Peretti A."/>
        </authorList>
    </citation>
    <scope>NUCLEOTIDE SEQUENCE [LARGE SCALE GENOMIC DNA]</scope>
    <source>
        <strain evidence="1">Cthh024</strain>
    </source>
</reference>
<organism evidence="1 2">
    <name type="scientific">Cressdnaviricota sp</name>
    <dbReference type="NCBI Taxonomy" id="2748378"/>
    <lineage>
        <taxon>Viruses</taxon>
        <taxon>Monodnaviria</taxon>
        <taxon>Shotokuvirae</taxon>
        <taxon>Cressdnaviricota</taxon>
    </lineage>
</organism>
<name>A0A385E6K0_9VIRU</name>
<dbReference type="Proteomes" id="UP000280990">
    <property type="component" value="Segment"/>
</dbReference>